<reference evidence="9" key="2">
    <citation type="submission" date="2025-08" db="UniProtKB">
        <authorList>
            <consortium name="Ensembl"/>
        </authorList>
    </citation>
    <scope>IDENTIFICATION</scope>
</reference>
<organism evidence="9 10">
    <name type="scientific">Anolis carolinensis</name>
    <name type="common">Green anole</name>
    <name type="synonym">American chameleon</name>
    <dbReference type="NCBI Taxonomy" id="28377"/>
    <lineage>
        <taxon>Eukaryota</taxon>
        <taxon>Metazoa</taxon>
        <taxon>Chordata</taxon>
        <taxon>Craniata</taxon>
        <taxon>Vertebrata</taxon>
        <taxon>Euteleostomi</taxon>
        <taxon>Lepidosauria</taxon>
        <taxon>Squamata</taxon>
        <taxon>Bifurcata</taxon>
        <taxon>Unidentata</taxon>
        <taxon>Episquamata</taxon>
        <taxon>Toxicofera</taxon>
        <taxon>Iguania</taxon>
        <taxon>Dactyloidae</taxon>
        <taxon>Anolis</taxon>
    </lineage>
</organism>
<dbReference type="GO" id="GO:0005886">
    <property type="term" value="C:plasma membrane"/>
    <property type="evidence" value="ECO:0000318"/>
    <property type="project" value="GO_Central"/>
</dbReference>
<keyword evidence="7" id="KW-0325">Glycoprotein</keyword>
<comment type="similarity">
    <text evidence="2">Belongs to the histidine acid phosphatase family.</text>
</comment>
<evidence type="ECO:0000256" key="1">
    <source>
        <dbReference type="ARBA" id="ARBA00000032"/>
    </source>
</evidence>
<reference evidence="9 10" key="1">
    <citation type="submission" date="2009-12" db="EMBL/GenBank/DDBJ databases">
        <title>The Genome Sequence of Anolis carolinensis (Green Anole Lizard).</title>
        <authorList>
            <consortium name="The Genome Sequencing Platform"/>
            <person name="Di Palma F."/>
            <person name="Alfoldi J."/>
            <person name="Heiman D."/>
            <person name="Young S."/>
            <person name="Grabherr M."/>
            <person name="Johnson J."/>
            <person name="Lander E.S."/>
            <person name="Lindblad-Toh K."/>
        </authorList>
    </citation>
    <scope>NUCLEOTIDE SEQUENCE [LARGE SCALE GENOMIC DNA]</scope>
    <source>
        <strain evidence="9 10">JBL SC #1</strain>
    </source>
</reference>
<dbReference type="GO" id="GO:0060168">
    <property type="term" value="P:positive regulation of adenosine receptor signaling pathway"/>
    <property type="evidence" value="ECO:0000318"/>
    <property type="project" value="GO_Central"/>
</dbReference>
<evidence type="ECO:0000313" key="10">
    <source>
        <dbReference type="Proteomes" id="UP000001646"/>
    </source>
</evidence>
<dbReference type="GeneTree" id="ENSGT00940000160450"/>
<protein>
    <recommendedName>
        <fullName evidence="3">acid phosphatase</fullName>
        <ecNumber evidence="3">3.1.3.2</ecNumber>
    </recommendedName>
</protein>
<dbReference type="GO" id="GO:0051930">
    <property type="term" value="P:regulation of sensory perception of pain"/>
    <property type="evidence" value="ECO:0000318"/>
    <property type="project" value="GO_Central"/>
</dbReference>
<feature type="chain" id="PRO_5032625983" description="acid phosphatase" evidence="8">
    <location>
        <begin position="16"/>
        <end position="395"/>
    </location>
</feature>
<dbReference type="GO" id="GO:0016791">
    <property type="term" value="F:phosphatase activity"/>
    <property type="evidence" value="ECO:0000318"/>
    <property type="project" value="GO_Central"/>
</dbReference>
<dbReference type="Pfam" id="PF00328">
    <property type="entry name" value="His_Phos_2"/>
    <property type="match status" value="1"/>
</dbReference>
<dbReference type="InterPro" id="IPR050645">
    <property type="entry name" value="Histidine_acid_phosphatase"/>
</dbReference>
<evidence type="ECO:0000256" key="7">
    <source>
        <dbReference type="ARBA" id="ARBA00023180"/>
    </source>
</evidence>
<dbReference type="AlphaFoldDB" id="A0A803SPT5"/>
<dbReference type="EC" id="3.1.3.2" evidence="3"/>
<sequence>YRIFLMPCLVLLSLGSPLQTSLRLSQQFFQLFHQVFRHGDRTPISTFPTNPVKEDVWPQGYEQLTKIGIQQHYSLGQYIRKTYSKLLSEEYKRKEIYVYSTDYDRTIMSAQANLAGLFPPVGKQIWNNKLLWQPIPVHTMPQSQEKASKYVMLLTYQIREFLKGNKRKSRGTKDQLLIDKMILENCKSRKANLHMTWIDYKKQIHSHPLPAWATPQAMGQMKQLMGLALSALFGVHKREEKSRLQGGKHKTKNNTFPVVFNASANAFLLLLFGHDMTIAALQVALNVFEAHLPSYAASQFFELYKEDNGQVFGYTIEMYYRADVNAERRLLTLPGCEKACPLEKFKKLVSPILADNVEEECICIIIIITTTLYLYSALSPQEDLGRITVHIHGKH</sequence>
<evidence type="ECO:0000256" key="8">
    <source>
        <dbReference type="SAM" id="SignalP"/>
    </source>
</evidence>
<evidence type="ECO:0000256" key="4">
    <source>
        <dbReference type="ARBA" id="ARBA00022729"/>
    </source>
</evidence>
<evidence type="ECO:0000256" key="6">
    <source>
        <dbReference type="ARBA" id="ARBA00023157"/>
    </source>
</evidence>
<keyword evidence="6" id="KW-1015">Disulfide bond</keyword>
<proteinExistence type="inferred from homology"/>
<evidence type="ECO:0000256" key="5">
    <source>
        <dbReference type="ARBA" id="ARBA00022801"/>
    </source>
</evidence>
<evidence type="ECO:0000313" key="9">
    <source>
        <dbReference type="Ensembl" id="ENSACAP00000024975.1"/>
    </source>
</evidence>
<dbReference type="Gene3D" id="3.40.50.1240">
    <property type="entry name" value="Phosphoglycerate mutase-like"/>
    <property type="match status" value="1"/>
</dbReference>
<dbReference type="PANTHER" id="PTHR11567:SF211">
    <property type="entry name" value="PROSTATIC ACID PHOSPHATASE"/>
    <property type="match status" value="1"/>
</dbReference>
<comment type="catalytic activity">
    <reaction evidence="1">
        <text>a phosphate monoester + H2O = an alcohol + phosphate</text>
        <dbReference type="Rhea" id="RHEA:15017"/>
        <dbReference type="ChEBI" id="CHEBI:15377"/>
        <dbReference type="ChEBI" id="CHEBI:30879"/>
        <dbReference type="ChEBI" id="CHEBI:43474"/>
        <dbReference type="ChEBI" id="CHEBI:67140"/>
        <dbReference type="EC" id="3.1.3.2"/>
    </reaction>
</comment>
<dbReference type="InParanoid" id="A0A803SPT5"/>
<evidence type="ECO:0000256" key="2">
    <source>
        <dbReference type="ARBA" id="ARBA00005375"/>
    </source>
</evidence>
<reference evidence="9" key="3">
    <citation type="submission" date="2025-09" db="UniProtKB">
        <authorList>
            <consortium name="Ensembl"/>
        </authorList>
    </citation>
    <scope>IDENTIFICATION</scope>
</reference>
<feature type="signal peptide" evidence="8">
    <location>
        <begin position="1"/>
        <end position="15"/>
    </location>
</feature>
<keyword evidence="5" id="KW-0378">Hydrolase</keyword>
<dbReference type="Ensembl" id="ENSACAT00000050243.1">
    <property type="protein sequence ID" value="ENSACAP00000024975.1"/>
    <property type="gene ID" value="ENSACAG00000035590.1"/>
</dbReference>
<dbReference type="SUPFAM" id="SSF53254">
    <property type="entry name" value="Phosphoglycerate mutase-like"/>
    <property type="match status" value="1"/>
</dbReference>
<dbReference type="PANTHER" id="PTHR11567">
    <property type="entry name" value="ACID PHOSPHATASE-RELATED"/>
    <property type="match status" value="1"/>
</dbReference>
<keyword evidence="10" id="KW-1185">Reference proteome</keyword>
<dbReference type="CDD" id="cd07061">
    <property type="entry name" value="HP_HAP_like"/>
    <property type="match status" value="1"/>
</dbReference>
<accession>A0A803SPT5</accession>
<dbReference type="GO" id="GO:0003993">
    <property type="term" value="F:acid phosphatase activity"/>
    <property type="evidence" value="ECO:0007669"/>
    <property type="project" value="UniProtKB-EC"/>
</dbReference>
<evidence type="ECO:0000256" key="3">
    <source>
        <dbReference type="ARBA" id="ARBA00012646"/>
    </source>
</evidence>
<keyword evidence="4 8" id="KW-0732">Signal</keyword>
<dbReference type="Proteomes" id="UP000001646">
    <property type="component" value="Chromosome 6"/>
</dbReference>
<dbReference type="InterPro" id="IPR029033">
    <property type="entry name" value="His_PPase_superfam"/>
</dbReference>
<dbReference type="InterPro" id="IPR000560">
    <property type="entry name" value="His_Pase_clade-2"/>
</dbReference>
<name>A0A803SPT5_ANOCA</name>